<dbReference type="GO" id="GO:0006508">
    <property type="term" value="P:proteolysis"/>
    <property type="evidence" value="ECO:0007669"/>
    <property type="project" value="InterPro"/>
</dbReference>
<proteinExistence type="predicted"/>
<dbReference type="EMBL" id="OA883001">
    <property type="protein sequence ID" value="CAD7277630.1"/>
    <property type="molecule type" value="Genomic_DNA"/>
</dbReference>
<dbReference type="Proteomes" id="UP000678499">
    <property type="component" value="Unassembled WGS sequence"/>
</dbReference>
<evidence type="ECO:0000256" key="1">
    <source>
        <dbReference type="SAM" id="SignalP"/>
    </source>
</evidence>
<organism evidence="3">
    <name type="scientific">Notodromas monacha</name>
    <dbReference type="NCBI Taxonomy" id="399045"/>
    <lineage>
        <taxon>Eukaryota</taxon>
        <taxon>Metazoa</taxon>
        <taxon>Ecdysozoa</taxon>
        <taxon>Arthropoda</taxon>
        <taxon>Crustacea</taxon>
        <taxon>Oligostraca</taxon>
        <taxon>Ostracoda</taxon>
        <taxon>Podocopa</taxon>
        <taxon>Podocopida</taxon>
        <taxon>Cypridocopina</taxon>
        <taxon>Cypridoidea</taxon>
        <taxon>Cyprididae</taxon>
        <taxon>Notodromas</taxon>
    </lineage>
</organism>
<evidence type="ECO:0000313" key="4">
    <source>
        <dbReference type="Proteomes" id="UP000678499"/>
    </source>
</evidence>
<keyword evidence="1" id="KW-0732">Signal</keyword>
<dbReference type="InterPro" id="IPR009003">
    <property type="entry name" value="Peptidase_S1_PA"/>
</dbReference>
<feature type="chain" id="PRO_5036403217" description="Peptidase S1 domain-containing protein" evidence="1">
    <location>
        <begin position="28"/>
        <end position="255"/>
    </location>
</feature>
<gene>
    <name evidence="3" type="ORF">NMOB1V02_LOCUS5358</name>
</gene>
<accession>A0A7R9GCS8</accession>
<reference evidence="3" key="1">
    <citation type="submission" date="2020-11" db="EMBL/GenBank/DDBJ databases">
        <authorList>
            <person name="Tran Van P."/>
        </authorList>
    </citation>
    <scope>NUCLEOTIDE SEQUENCE</scope>
</reference>
<dbReference type="Pfam" id="PF00089">
    <property type="entry name" value="Trypsin"/>
    <property type="match status" value="1"/>
</dbReference>
<dbReference type="InterPro" id="IPR043504">
    <property type="entry name" value="Peptidase_S1_PA_chymotrypsin"/>
</dbReference>
<feature type="domain" description="Peptidase S1" evidence="2">
    <location>
        <begin position="56"/>
        <end position="254"/>
    </location>
</feature>
<dbReference type="SUPFAM" id="SSF50494">
    <property type="entry name" value="Trypsin-like serine proteases"/>
    <property type="match status" value="1"/>
</dbReference>
<keyword evidence="4" id="KW-1185">Reference proteome</keyword>
<name>A0A7R9GCS8_9CRUS</name>
<dbReference type="EMBL" id="CAJPEX010000964">
    <property type="protein sequence ID" value="CAG0917782.1"/>
    <property type="molecule type" value="Genomic_DNA"/>
</dbReference>
<dbReference type="GO" id="GO:0004252">
    <property type="term" value="F:serine-type endopeptidase activity"/>
    <property type="evidence" value="ECO:0007669"/>
    <property type="project" value="InterPro"/>
</dbReference>
<protein>
    <recommendedName>
        <fullName evidence="2">Peptidase S1 domain-containing protein</fullName>
    </recommendedName>
</protein>
<feature type="signal peptide" evidence="1">
    <location>
        <begin position="1"/>
        <end position="27"/>
    </location>
</feature>
<dbReference type="PROSITE" id="PS50240">
    <property type="entry name" value="TRYPSIN_DOM"/>
    <property type="match status" value="1"/>
</dbReference>
<evidence type="ECO:0000313" key="3">
    <source>
        <dbReference type="EMBL" id="CAD7277630.1"/>
    </source>
</evidence>
<dbReference type="AlphaFoldDB" id="A0A7R9GCS8"/>
<dbReference type="Gene3D" id="2.40.10.10">
    <property type="entry name" value="Trypsin-like serine proteases"/>
    <property type="match status" value="1"/>
</dbReference>
<evidence type="ECO:0000259" key="2">
    <source>
        <dbReference type="PROSITE" id="PS50240"/>
    </source>
</evidence>
<dbReference type="InterPro" id="IPR001254">
    <property type="entry name" value="Trypsin_dom"/>
</dbReference>
<sequence length="255" mass="26804">MVAVRKFSNCLVFLAVCVCLQHHEVHAQNTIFGQIIEGVANLIMALLTSNTGTGRIMGGTTVSSRSDSPYAAFIAIQPIDFPIINKIIRIPLCTATILTSTKLITGASCFKVFEDLTRVAVVGALKTIKKDWAHPIALATSLAKPLIQTRLKTYSSVVLSDTDCSSKIASVANLGTGTPFDSALLVGVTNQMICLNSVSGSGACFIDNGGPMINSEGKLVGVLGLLLNCGDPASVTVGNELSGEHLIWVKQQTGL</sequence>
<dbReference type="OrthoDB" id="5565075at2759"/>